<evidence type="ECO:0000256" key="1">
    <source>
        <dbReference type="SAM" id="Phobius"/>
    </source>
</evidence>
<keyword evidence="1" id="KW-1133">Transmembrane helix</keyword>
<keyword evidence="1" id="KW-0472">Membrane</keyword>
<evidence type="ECO:0000313" key="3">
    <source>
        <dbReference type="Proteomes" id="UP000712281"/>
    </source>
</evidence>
<keyword evidence="1" id="KW-0812">Transmembrane</keyword>
<organism evidence="2 3">
    <name type="scientific">Brassica cretica</name>
    <name type="common">Mustard</name>
    <dbReference type="NCBI Taxonomy" id="69181"/>
    <lineage>
        <taxon>Eukaryota</taxon>
        <taxon>Viridiplantae</taxon>
        <taxon>Streptophyta</taxon>
        <taxon>Embryophyta</taxon>
        <taxon>Tracheophyta</taxon>
        <taxon>Spermatophyta</taxon>
        <taxon>Magnoliopsida</taxon>
        <taxon>eudicotyledons</taxon>
        <taxon>Gunneridae</taxon>
        <taxon>Pentapetalae</taxon>
        <taxon>rosids</taxon>
        <taxon>malvids</taxon>
        <taxon>Brassicales</taxon>
        <taxon>Brassicaceae</taxon>
        <taxon>Brassiceae</taxon>
        <taxon>Brassica</taxon>
    </lineage>
</organism>
<evidence type="ECO:0000313" key="2">
    <source>
        <dbReference type="EMBL" id="KAF2551651.1"/>
    </source>
</evidence>
<feature type="transmembrane region" description="Helical" evidence="1">
    <location>
        <begin position="199"/>
        <end position="219"/>
    </location>
</feature>
<dbReference type="AlphaFoldDB" id="A0A8S9GYR5"/>
<name>A0A8S9GYR5_BRACR</name>
<gene>
    <name evidence="2" type="ORF">F2Q68_00035482</name>
</gene>
<comment type="caution">
    <text evidence="2">The sequence shown here is derived from an EMBL/GenBank/DDBJ whole genome shotgun (WGS) entry which is preliminary data.</text>
</comment>
<proteinExistence type="predicted"/>
<reference evidence="2" key="1">
    <citation type="submission" date="2019-12" db="EMBL/GenBank/DDBJ databases">
        <title>Genome sequencing and annotation of Brassica cretica.</title>
        <authorList>
            <person name="Studholme D.J."/>
            <person name="Sarris P.F."/>
        </authorList>
    </citation>
    <scope>NUCLEOTIDE SEQUENCE</scope>
    <source>
        <strain evidence="2">PFS-001/15</strain>
        <tissue evidence="2">Leaf</tissue>
    </source>
</reference>
<dbReference type="Proteomes" id="UP000712281">
    <property type="component" value="Unassembled WGS sequence"/>
</dbReference>
<accession>A0A8S9GYR5</accession>
<dbReference type="EMBL" id="QGKW02001988">
    <property type="protein sequence ID" value="KAF2551651.1"/>
    <property type="molecule type" value="Genomic_DNA"/>
</dbReference>
<sequence>MFSRNRRLSETSDVTLIIHFPAIDVWQSSFRPKPSLKEALIMGNSQVLLSELKAVLSLGLDSGDRDADKSKTGGNRLRLFGKVSFSAELDGEFMKVNQNNSLNLILARRGAETSDLKINDAPAIENCLATSKNSQVEGLVTSTTAVTVDLDWFGDLHVKFWLILIENRRKQTKPTEAAKLTHVLASEATQIVYPYVYHWFHMLFACFTLLRGVVSYYVMYRIYEPTFVMGVHQIRSSLATQHPAIRGLLNGCIVYSDELVPVNGNKLFQ</sequence>
<protein>
    <submittedName>
        <fullName evidence="2">Uncharacterized protein</fullName>
    </submittedName>
</protein>